<dbReference type="InterPro" id="IPR009057">
    <property type="entry name" value="Homeodomain-like_sf"/>
</dbReference>
<evidence type="ECO:0000313" key="3">
    <source>
        <dbReference type="RefSeq" id="XP_028139448.1"/>
    </source>
</evidence>
<comment type="subcellular location">
    <subcellularLocation>
        <location evidence="1">Nucleus</location>
    </subcellularLocation>
</comment>
<gene>
    <name evidence="3" type="primary">LOC114333703</name>
</gene>
<dbReference type="RefSeq" id="XP_028139448.1">
    <property type="nucleotide sequence ID" value="XM_028283647.1"/>
</dbReference>
<dbReference type="GO" id="GO:0003677">
    <property type="term" value="F:DNA binding"/>
    <property type="evidence" value="ECO:0007669"/>
    <property type="project" value="InterPro"/>
</dbReference>
<dbReference type="AlphaFoldDB" id="A0A6P7G351"/>
<name>A0A6P7G351_DIAVI</name>
<dbReference type="Gene3D" id="1.10.10.60">
    <property type="entry name" value="Homeodomain-like"/>
    <property type="match status" value="1"/>
</dbReference>
<sequence length="128" mass="14843">MPKYTKKPEGQGRGEWSENSMKGAITAVLEDKMSERTASLSFHVPRSTLQRKLKAILNDQSTILVPQMGYFKNTFEKRYESQLVTHMKDLDSRLMPLSKSEFLKLAYDLAEYLNLPHRFNRDKKMAGK</sequence>
<evidence type="ECO:0000256" key="1">
    <source>
        <dbReference type="ARBA" id="ARBA00004123"/>
    </source>
</evidence>
<reference evidence="3" key="1">
    <citation type="submission" date="2025-08" db="UniProtKB">
        <authorList>
            <consortium name="RefSeq"/>
        </authorList>
    </citation>
    <scope>IDENTIFICATION</scope>
    <source>
        <tissue evidence="3">Whole insect</tissue>
    </source>
</reference>
<feature type="domain" description="HTH psq-type" evidence="2">
    <location>
        <begin position="18"/>
        <end position="54"/>
    </location>
</feature>
<dbReference type="InParanoid" id="A0A6P7G351"/>
<dbReference type="SUPFAM" id="SSF46689">
    <property type="entry name" value="Homeodomain-like"/>
    <property type="match status" value="1"/>
</dbReference>
<dbReference type="Pfam" id="PF05225">
    <property type="entry name" value="HTH_psq"/>
    <property type="match status" value="1"/>
</dbReference>
<dbReference type="InterPro" id="IPR007889">
    <property type="entry name" value="HTH_Psq"/>
</dbReference>
<organism evidence="3">
    <name type="scientific">Diabrotica virgifera virgifera</name>
    <name type="common">western corn rootworm</name>
    <dbReference type="NCBI Taxonomy" id="50390"/>
    <lineage>
        <taxon>Eukaryota</taxon>
        <taxon>Metazoa</taxon>
        <taxon>Ecdysozoa</taxon>
        <taxon>Arthropoda</taxon>
        <taxon>Hexapoda</taxon>
        <taxon>Insecta</taxon>
        <taxon>Pterygota</taxon>
        <taxon>Neoptera</taxon>
        <taxon>Endopterygota</taxon>
        <taxon>Coleoptera</taxon>
        <taxon>Polyphaga</taxon>
        <taxon>Cucujiformia</taxon>
        <taxon>Chrysomeloidea</taxon>
        <taxon>Chrysomelidae</taxon>
        <taxon>Galerucinae</taxon>
        <taxon>Diabroticina</taxon>
        <taxon>Diabroticites</taxon>
        <taxon>Diabrotica</taxon>
    </lineage>
</organism>
<proteinExistence type="predicted"/>
<dbReference type="GO" id="GO:0005634">
    <property type="term" value="C:nucleus"/>
    <property type="evidence" value="ECO:0007669"/>
    <property type="project" value="UniProtKB-SubCell"/>
</dbReference>
<protein>
    <submittedName>
        <fullName evidence="3">Uncharacterized protein LOC114333703</fullName>
    </submittedName>
</protein>
<accession>A0A6P7G351</accession>
<evidence type="ECO:0000259" key="2">
    <source>
        <dbReference type="Pfam" id="PF05225"/>
    </source>
</evidence>